<dbReference type="STRING" id="227316.GA0070604_4411"/>
<dbReference type="Pfam" id="PF00553">
    <property type="entry name" value="CBM_2"/>
    <property type="match status" value="1"/>
</dbReference>
<feature type="compositionally biased region" description="Low complexity" evidence="1">
    <location>
        <begin position="99"/>
        <end position="118"/>
    </location>
</feature>
<protein>
    <submittedName>
        <fullName evidence="4">Cellulose binding domain-containing protein</fullName>
    </submittedName>
</protein>
<dbReference type="SMART" id="SM00637">
    <property type="entry name" value="CBD_II"/>
    <property type="match status" value="1"/>
</dbReference>
<feature type="region of interest" description="Disordered" evidence="1">
    <location>
        <begin position="64"/>
        <end position="118"/>
    </location>
</feature>
<dbReference type="InterPro" id="IPR012291">
    <property type="entry name" value="CBM2_carb-bd_dom_sf"/>
</dbReference>
<accession>A0A1C6V3U8</accession>
<dbReference type="GO" id="GO:0030247">
    <property type="term" value="F:polysaccharide binding"/>
    <property type="evidence" value="ECO:0007669"/>
    <property type="project" value="InterPro"/>
</dbReference>
<evidence type="ECO:0000256" key="1">
    <source>
        <dbReference type="SAM" id="MobiDB-lite"/>
    </source>
</evidence>
<dbReference type="InterPro" id="IPR008965">
    <property type="entry name" value="CBM2/CBM3_carb-bd_dom_sf"/>
</dbReference>
<feature type="compositionally biased region" description="Low complexity" evidence="1">
    <location>
        <begin position="64"/>
        <end position="76"/>
    </location>
</feature>
<reference evidence="5" key="1">
    <citation type="submission" date="2016-06" db="EMBL/GenBank/DDBJ databases">
        <authorList>
            <person name="Varghese N."/>
            <person name="Submissions Spin"/>
        </authorList>
    </citation>
    <scope>NUCLEOTIDE SEQUENCE [LARGE SCALE GENOMIC DNA]</scope>
    <source>
        <strain evidence="5">DSM 44814</strain>
    </source>
</reference>
<feature type="domain" description="CBM2" evidence="3">
    <location>
        <begin position="128"/>
        <end position="227"/>
    </location>
</feature>
<keyword evidence="2" id="KW-0472">Membrane</keyword>
<evidence type="ECO:0000259" key="3">
    <source>
        <dbReference type="SMART" id="SM00637"/>
    </source>
</evidence>
<gene>
    <name evidence="4" type="ORF">GA0070604_4411</name>
</gene>
<feature type="transmembrane region" description="Helical" evidence="2">
    <location>
        <begin position="20"/>
        <end position="38"/>
    </location>
</feature>
<keyword evidence="5" id="KW-1185">Reference proteome</keyword>
<dbReference type="Proteomes" id="UP000199696">
    <property type="component" value="Unassembled WGS sequence"/>
</dbReference>
<dbReference type="GO" id="GO:0004553">
    <property type="term" value="F:hydrolase activity, hydrolyzing O-glycosyl compounds"/>
    <property type="evidence" value="ECO:0007669"/>
    <property type="project" value="InterPro"/>
</dbReference>
<dbReference type="EMBL" id="FMHY01000002">
    <property type="protein sequence ID" value="SCL60966.1"/>
    <property type="molecule type" value="Genomic_DNA"/>
</dbReference>
<dbReference type="RefSeq" id="WP_091121657.1">
    <property type="nucleotide sequence ID" value="NZ_FMHY01000002.1"/>
</dbReference>
<dbReference type="GO" id="GO:0005975">
    <property type="term" value="P:carbohydrate metabolic process"/>
    <property type="evidence" value="ECO:0007669"/>
    <property type="project" value="InterPro"/>
</dbReference>
<dbReference type="OrthoDB" id="3405323at2"/>
<dbReference type="AlphaFoldDB" id="A0A1C6V3U8"/>
<evidence type="ECO:0000313" key="5">
    <source>
        <dbReference type="Proteomes" id="UP000199696"/>
    </source>
</evidence>
<sequence>MSGTRRARPSPGAAITSSPWIVVSIGVIVMVVLLVVALGSARARRTYTDGAPPEPAMSLPELPVAATSAPPSSGTTPVPPVPLPESTVVLPTRSTPSRSAGATTGSRPASSSAPPPAVLVAPSAPSPVTGRYREVEAFHGGFIGEVLLVNRGDRPSGWTVTLNFERGRVTSSWVESAEQGTASFADGVFTYRSGVDLAPGASVALRFHVERSGNSGPTSCLVGATECAGR</sequence>
<keyword evidence="2" id="KW-1133">Transmembrane helix</keyword>
<evidence type="ECO:0000313" key="4">
    <source>
        <dbReference type="EMBL" id="SCL60966.1"/>
    </source>
</evidence>
<dbReference type="Gene3D" id="2.60.40.290">
    <property type="match status" value="1"/>
</dbReference>
<dbReference type="InterPro" id="IPR001919">
    <property type="entry name" value="CBD2"/>
</dbReference>
<dbReference type="SUPFAM" id="SSF49384">
    <property type="entry name" value="Carbohydrate-binding domain"/>
    <property type="match status" value="1"/>
</dbReference>
<keyword evidence="2" id="KW-0812">Transmembrane</keyword>
<proteinExistence type="predicted"/>
<organism evidence="4 5">
    <name type="scientific">Micromonospora eburnea</name>
    <dbReference type="NCBI Taxonomy" id="227316"/>
    <lineage>
        <taxon>Bacteria</taxon>
        <taxon>Bacillati</taxon>
        <taxon>Actinomycetota</taxon>
        <taxon>Actinomycetes</taxon>
        <taxon>Micromonosporales</taxon>
        <taxon>Micromonosporaceae</taxon>
        <taxon>Micromonospora</taxon>
    </lineage>
</organism>
<evidence type="ECO:0000256" key="2">
    <source>
        <dbReference type="SAM" id="Phobius"/>
    </source>
</evidence>
<name>A0A1C6V3U8_9ACTN</name>